<dbReference type="InterPro" id="IPR011055">
    <property type="entry name" value="Dup_hybrid_motif"/>
</dbReference>
<evidence type="ECO:0000256" key="1">
    <source>
        <dbReference type="SAM" id="MobiDB-lite"/>
    </source>
</evidence>
<dbReference type="InterPro" id="IPR050570">
    <property type="entry name" value="Cell_wall_metabolism_enzyme"/>
</dbReference>
<dbReference type="InterPro" id="IPR016047">
    <property type="entry name" value="M23ase_b-sheet_dom"/>
</dbReference>
<keyword evidence="2" id="KW-0812">Transmembrane</keyword>
<evidence type="ECO:0000313" key="5">
    <source>
        <dbReference type="Proteomes" id="UP001519328"/>
    </source>
</evidence>
<dbReference type="EMBL" id="JAGGKK010000002">
    <property type="protein sequence ID" value="MBP1947670.1"/>
    <property type="molecule type" value="Genomic_DNA"/>
</dbReference>
<protein>
    <submittedName>
        <fullName evidence="4">Stage IV sporulation protein FA</fullName>
    </submittedName>
</protein>
<keyword evidence="2" id="KW-1133">Transmembrane helix</keyword>
<sequence length="255" mass="28208">MNKGIKKVRKSINQRKKMRGLNPKDKHSKQFLPSFPQEEEKHGYFPIFTDNTGTSKNTSQRVSGFAVKGILSVMLFFGTALLFQTDAELLTGPKKWTGNALTEEFPFASVNQWYQETFGAPMALTPNQNQNTDEGQSLALPVSGSVSESFQANGTGILIAPEKASNVSSLRGGVVIFAGNDRETKKTVIVQHADSSKTVYGYLSSIDVHLYQFVDKNQMLGKIEPSTENEMVYFAIEKANEFVDPVQVIKVDDSP</sequence>
<feature type="compositionally biased region" description="Basic residues" evidence="1">
    <location>
        <begin position="1"/>
        <end position="19"/>
    </location>
</feature>
<keyword evidence="2" id="KW-0472">Membrane</keyword>
<dbReference type="Proteomes" id="UP001519328">
    <property type="component" value="Unassembled WGS sequence"/>
</dbReference>
<gene>
    <name evidence="4" type="ORF">J2Z82_000596</name>
</gene>
<evidence type="ECO:0000259" key="3">
    <source>
        <dbReference type="Pfam" id="PF01551"/>
    </source>
</evidence>
<dbReference type="CDD" id="cd12797">
    <property type="entry name" value="M23_peptidase"/>
    <property type="match status" value="1"/>
</dbReference>
<evidence type="ECO:0000313" key="4">
    <source>
        <dbReference type="EMBL" id="MBP1947670.1"/>
    </source>
</evidence>
<proteinExistence type="predicted"/>
<organism evidence="4 5">
    <name type="scientific">Virgibacillus litoralis</name>
    <dbReference type="NCBI Taxonomy" id="578221"/>
    <lineage>
        <taxon>Bacteria</taxon>
        <taxon>Bacillati</taxon>
        <taxon>Bacillota</taxon>
        <taxon>Bacilli</taxon>
        <taxon>Bacillales</taxon>
        <taxon>Bacillaceae</taxon>
        <taxon>Virgibacillus</taxon>
    </lineage>
</organism>
<dbReference type="RefSeq" id="WP_209479289.1">
    <property type="nucleotide sequence ID" value="NZ_JAGGKK010000002.1"/>
</dbReference>
<keyword evidence="5" id="KW-1185">Reference proteome</keyword>
<name>A0ABS4H9T8_9BACI</name>
<dbReference type="PANTHER" id="PTHR21666:SF274">
    <property type="entry name" value="STAGE IV SPORULATION PROTEIN FA"/>
    <property type="match status" value="1"/>
</dbReference>
<feature type="region of interest" description="Disordered" evidence="1">
    <location>
        <begin position="1"/>
        <end position="30"/>
    </location>
</feature>
<comment type="caution">
    <text evidence="4">The sequence shown here is derived from an EMBL/GenBank/DDBJ whole genome shotgun (WGS) entry which is preliminary data.</text>
</comment>
<feature type="domain" description="M23ase beta-sheet core" evidence="3">
    <location>
        <begin position="155"/>
        <end position="245"/>
    </location>
</feature>
<evidence type="ECO:0000256" key="2">
    <source>
        <dbReference type="SAM" id="Phobius"/>
    </source>
</evidence>
<feature type="transmembrane region" description="Helical" evidence="2">
    <location>
        <begin position="65"/>
        <end position="83"/>
    </location>
</feature>
<accession>A0ABS4H9T8</accession>
<dbReference type="Gene3D" id="2.70.70.10">
    <property type="entry name" value="Glucose Permease (Domain IIA)"/>
    <property type="match status" value="1"/>
</dbReference>
<dbReference type="SUPFAM" id="SSF51261">
    <property type="entry name" value="Duplicated hybrid motif"/>
    <property type="match status" value="1"/>
</dbReference>
<dbReference type="PANTHER" id="PTHR21666">
    <property type="entry name" value="PEPTIDASE-RELATED"/>
    <property type="match status" value="1"/>
</dbReference>
<reference evidence="4 5" key="1">
    <citation type="submission" date="2021-03" db="EMBL/GenBank/DDBJ databases">
        <title>Genomic Encyclopedia of Type Strains, Phase IV (KMG-IV): sequencing the most valuable type-strain genomes for metagenomic binning, comparative biology and taxonomic classification.</title>
        <authorList>
            <person name="Goeker M."/>
        </authorList>
    </citation>
    <scope>NUCLEOTIDE SEQUENCE [LARGE SCALE GENOMIC DNA]</scope>
    <source>
        <strain evidence="4 5">DSM 21085</strain>
    </source>
</reference>
<dbReference type="Pfam" id="PF01551">
    <property type="entry name" value="Peptidase_M23"/>
    <property type="match status" value="1"/>
</dbReference>